<sequence length="119" mass="13324">MSKDMRNDEEDSEKDLVIPHGEEANEAAAEKDNGGLDEADKSDKFVTVVVDLILRPWICGVWALYLEEKDRALRVWPNCFGSSINCLILLRALGFDNCWFVSGPQDEIHVVRACLTQGA</sequence>
<evidence type="ECO:0000313" key="2">
    <source>
        <dbReference type="EMBL" id="CAA7013313.1"/>
    </source>
</evidence>
<evidence type="ECO:0000313" key="3">
    <source>
        <dbReference type="Proteomes" id="UP000467841"/>
    </source>
</evidence>
<keyword evidence="3" id="KW-1185">Reference proteome</keyword>
<comment type="caution">
    <text evidence="2">The sequence shown here is derived from an EMBL/GenBank/DDBJ whole genome shotgun (WGS) entry which is preliminary data.</text>
</comment>
<reference evidence="2" key="1">
    <citation type="submission" date="2020-01" db="EMBL/GenBank/DDBJ databases">
        <authorList>
            <person name="Mishra B."/>
        </authorList>
    </citation>
    <scope>NUCLEOTIDE SEQUENCE [LARGE SCALE GENOMIC DNA]</scope>
</reference>
<feature type="region of interest" description="Disordered" evidence="1">
    <location>
        <begin position="1"/>
        <end position="39"/>
    </location>
</feature>
<dbReference type="AlphaFoldDB" id="A0A6D2HEJ6"/>
<protein>
    <submittedName>
        <fullName evidence="2">Uncharacterized protein</fullName>
    </submittedName>
</protein>
<dbReference type="Proteomes" id="UP000467841">
    <property type="component" value="Unassembled WGS sequence"/>
</dbReference>
<name>A0A6D2HEJ6_9BRAS</name>
<gene>
    <name evidence="2" type="ORF">MERR_LOCUS547</name>
</gene>
<evidence type="ECO:0000256" key="1">
    <source>
        <dbReference type="SAM" id="MobiDB-lite"/>
    </source>
</evidence>
<accession>A0A6D2HEJ6</accession>
<proteinExistence type="predicted"/>
<feature type="compositionally biased region" description="Basic and acidic residues" evidence="1">
    <location>
        <begin position="14"/>
        <end position="39"/>
    </location>
</feature>
<dbReference type="EMBL" id="CACVBM020000036">
    <property type="protein sequence ID" value="CAA7013313.1"/>
    <property type="molecule type" value="Genomic_DNA"/>
</dbReference>
<organism evidence="2 3">
    <name type="scientific">Microthlaspi erraticum</name>
    <dbReference type="NCBI Taxonomy" id="1685480"/>
    <lineage>
        <taxon>Eukaryota</taxon>
        <taxon>Viridiplantae</taxon>
        <taxon>Streptophyta</taxon>
        <taxon>Embryophyta</taxon>
        <taxon>Tracheophyta</taxon>
        <taxon>Spermatophyta</taxon>
        <taxon>Magnoliopsida</taxon>
        <taxon>eudicotyledons</taxon>
        <taxon>Gunneridae</taxon>
        <taxon>Pentapetalae</taxon>
        <taxon>rosids</taxon>
        <taxon>malvids</taxon>
        <taxon>Brassicales</taxon>
        <taxon>Brassicaceae</taxon>
        <taxon>Coluteocarpeae</taxon>
        <taxon>Microthlaspi</taxon>
    </lineage>
</organism>